<dbReference type="InterPro" id="IPR043128">
    <property type="entry name" value="Rev_trsase/Diguanyl_cyclase"/>
</dbReference>
<accession>A0ABV0JN06</accession>
<dbReference type="SMART" id="SM00052">
    <property type="entry name" value="EAL"/>
    <property type="match status" value="1"/>
</dbReference>
<dbReference type="SMART" id="SM00448">
    <property type="entry name" value="REC"/>
    <property type="match status" value="1"/>
</dbReference>
<dbReference type="PROSITE" id="PS50887">
    <property type="entry name" value="GGDEF"/>
    <property type="match status" value="1"/>
</dbReference>
<dbReference type="InterPro" id="IPR013655">
    <property type="entry name" value="PAS_fold_3"/>
</dbReference>
<dbReference type="RefSeq" id="WP_190425582.1">
    <property type="nucleotide sequence ID" value="NZ_JAMPKK010000018.1"/>
</dbReference>
<feature type="modified residue" description="4-aspartylphosphate" evidence="1">
    <location>
        <position position="56"/>
    </location>
</feature>
<dbReference type="Proteomes" id="UP001442494">
    <property type="component" value="Unassembled WGS sequence"/>
</dbReference>
<dbReference type="PANTHER" id="PTHR44757">
    <property type="entry name" value="DIGUANYLATE CYCLASE DGCP"/>
    <property type="match status" value="1"/>
</dbReference>
<dbReference type="Pfam" id="PF00072">
    <property type="entry name" value="Response_reg"/>
    <property type="match status" value="1"/>
</dbReference>
<reference evidence="6 7" key="1">
    <citation type="submission" date="2022-04" db="EMBL/GenBank/DDBJ databases">
        <title>Positive selection, recombination, and allopatry shape intraspecific diversity of widespread and dominant cyanobacteria.</title>
        <authorList>
            <person name="Wei J."/>
            <person name="Shu W."/>
            <person name="Hu C."/>
        </authorList>
    </citation>
    <scope>NUCLEOTIDE SEQUENCE [LARGE SCALE GENOMIC DNA]</scope>
    <source>
        <strain evidence="6 7">GB2-A5</strain>
    </source>
</reference>
<keyword evidence="7" id="KW-1185">Reference proteome</keyword>
<protein>
    <submittedName>
        <fullName evidence="6">EAL domain-containing protein</fullName>
    </submittedName>
</protein>
<dbReference type="Gene3D" id="3.30.450.20">
    <property type="entry name" value="PAS domain"/>
    <property type="match status" value="1"/>
</dbReference>
<dbReference type="SUPFAM" id="SSF52172">
    <property type="entry name" value="CheY-like"/>
    <property type="match status" value="1"/>
</dbReference>
<dbReference type="NCBIfam" id="TIGR00254">
    <property type="entry name" value="GGDEF"/>
    <property type="match status" value="1"/>
</dbReference>
<dbReference type="PROSITE" id="PS50110">
    <property type="entry name" value="RESPONSE_REGULATORY"/>
    <property type="match status" value="1"/>
</dbReference>
<evidence type="ECO:0000259" key="3">
    <source>
        <dbReference type="PROSITE" id="PS50112"/>
    </source>
</evidence>
<evidence type="ECO:0000256" key="1">
    <source>
        <dbReference type="PROSITE-ProRule" id="PRU00169"/>
    </source>
</evidence>
<feature type="domain" description="GGDEF" evidence="5">
    <location>
        <begin position="305"/>
        <end position="468"/>
    </location>
</feature>
<dbReference type="InterPro" id="IPR001633">
    <property type="entry name" value="EAL_dom"/>
</dbReference>
<comment type="caution">
    <text evidence="6">The sequence shown here is derived from an EMBL/GenBank/DDBJ whole genome shotgun (WGS) entry which is preliminary data.</text>
</comment>
<dbReference type="Pfam" id="PF00563">
    <property type="entry name" value="EAL"/>
    <property type="match status" value="1"/>
</dbReference>
<dbReference type="PROSITE" id="PS50883">
    <property type="entry name" value="EAL"/>
    <property type="match status" value="1"/>
</dbReference>
<evidence type="ECO:0000259" key="4">
    <source>
        <dbReference type="PROSITE" id="PS50883"/>
    </source>
</evidence>
<feature type="domain" description="Response regulatory" evidence="2">
    <location>
        <begin position="6"/>
        <end position="121"/>
    </location>
</feature>
<dbReference type="InterPro" id="IPR052155">
    <property type="entry name" value="Biofilm_reg_signaling"/>
</dbReference>
<dbReference type="InterPro" id="IPR035919">
    <property type="entry name" value="EAL_sf"/>
</dbReference>
<organism evidence="6 7">
    <name type="scientific">Funiculus sociatus GB2-A5</name>
    <dbReference type="NCBI Taxonomy" id="2933946"/>
    <lineage>
        <taxon>Bacteria</taxon>
        <taxon>Bacillati</taxon>
        <taxon>Cyanobacteriota</taxon>
        <taxon>Cyanophyceae</taxon>
        <taxon>Coleofasciculales</taxon>
        <taxon>Coleofasciculaceae</taxon>
        <taxon>Funiculus</taxon>
    </lineage>
</organism>
<dbReference type="CDD" id="cd01949">
    <property type="entry name" value="GGDEF"/>
    <property type="match status" value="1"/>
</dbReference>
<feature type="domain" description="EAL" evidence="4">
    <location>
        <begin position="477"/>
        <end position="736"/>
    </location>
</feature>
<dbReference type="Gene3D" id="3.40.50.2300">
    <property type="match status" value="1"/>
</dbReference>
<dbReference type="PROSITE" id="PS50112">
    <property type="entry name" value="PAS"/>
    <property type="match status" value="1"/>
</dbReference>
<dbReference type="NCBIfam" id="TIGR00229">
    <property type="entry name" value="sensory_box"/>
    <property type="match status" value="1"/>
</dbReference>
<dbReference type="InterPro" id="IPR000014">
    <property type="entry name" value="PAS"/>
</dbReference>
<dbReference type="Pfam" id="PF08447">
    <property type="entry name" value="PAS_3"/>
    <property type="match status" value="1"/>
</dbReference>
<dbReference type="SMART" id="SM00267">
    <property type="entry name" value="GGDEF"/>
    <property type="match status" value="1"/>
</dbReference>
<dbReference type="PANTHER" id="PTHR44757:SF2">
    <property type="entry name" value="BIOFILM ARCHITECTURE MAINTENANCE PROTEIN MBAA"/>
    <property type="match status" value="1"/>
</dbReference>
<dbReference type="InterPro" id="IPR000160">
    <property type="entry name" value="GGDEF_dom"/>
</dbReference>
<sequence length="738" mass="82833">MSVPLKVLLLEDSPTDSELTLHELRWAGFKPEWERVDTEADYLAQLHPDLDLILADYTLPQFDALRALELLRSRNLDIPFIVVTGTVSEEVVVECMKHGAADYLLKDRLVRLGAAVSQALQAKQMRDHKRQTEAEKTRLIASLQESEQRFRALIENATDIILIVDENGVSQYVSPSVERILGYSPARVIGKSAVKFVHPEDITLVNQTFERAMENPSVSHRLPEYHVRHTNGSWCVFEAVTTNLLHDPAVAGIVVNCHNITHAKLAEEQLRYHAFYDSLCGLPNRKLFLDRLASRIERGKEHPESLFAVLFLDLDRFQMVKYSMGHLVGDQLLIATAGKLSSCLSASDTLARMGRDEFAILLDDIHDVGDAIRIAQQIHRKLGEPFKLNGREVFTTTSIGIALSKTDIKTLTSETPGSSSASSFSSLNAHYCILSADDDQPQDLLRAADTAMYYAKVQGRAGYAVFDPVMHTRAVDRLQLETDLRRAIATHEFQLYYQPIVSLSTGKISGFEALVRWFHPTRGMVSPSEFIPVAEDTGLIVPIGALVLQEACRQLRVWQLKYPDFTDDLTISVNLSSVQFRQSGLIEQIDEILQETGLDPSFLKLEITESTIMENADSAKALLEQLKARNILLCIDDFGTGYSSLSYLHRWPIDTLKIDRSFVNGIGIEAHSREIIWTIVTLAGNLGMEVVAEGVETEQQLTQLRLLKRECHYGQGYLFSRPVDSEAAVKLFASELRW</sequence>
<proteinExistence type="predicted"/>
<gene>
    <name evidence="6" type="ORF">NDI37_10345</name>
</gene>
<dbReference type="CDD" id="cd01948">
    <property type="entry name" value="EAL"/>
    <property type="match status" value="1"/>
</dbReference>
<evidence type="ECO:0000313" key="7">
    <source>
        <dbReference type="Proteomes" id="UP001442494"/>
    </source>
</evidence>
<dbReference type="EMBL" id="JAMPKK010000018">
    <property type="protein sequence ID" value="MEP0864869.1"/>
    <property type="molecule type" value="Genomic_DNA"/>
</dbReference>
<dbReference type="InterPro" id="IPR001789">
    <property type="entry name" value="Sig_transdc_resp-reg_receiver"/>
</dbReference>
<evidence type="ECO:0000259" key="2">
    <source>
        <dbReference type="PROSITE" id="PS50110"/>
    </source>
</evidence>
<dbReference type="InterPro" id="IPR029787">
    <property type="entry name" value="Nucleotide_cyclase"/>
</dbReference>
<dbReference type="InterPro" id="IPR035965">
    <property type="entry name" value="PAS-like_dom_sf"/>
</dbReference>
<dbReference type="CDD" id="cd00130">
    <property type="entry name" value="PAS"/>
    <property type="match status" value="1"/>
</dbReference>
<dbReference type="Gene3D" id="3.20.20.450">
    <property type="entry name" value="EAL domain"/>
    <property type="match status" value="1"/>
</dbReference>
<evidence type="ECO:0000313" key="6">
    <source>
        <dbReference type="EMBL" id="MEP0864869.1"/>
    </source>
</evidence>
<evidence type="ECO:0000259" key="5">
    <source>
        <dbReference type="PROSITE" id="PS50887"/>
    </source>
</evidence>
<dbReference type="SMART" id="SM00091">
    <property type="entry name" value="PAS"/>
    <property type="match status" value="1"/>
</dbReference>
<dbReference type="SUPFAM" id="SSF55785">
    <property type="entry name" value="PYP-like sensor domain (PAS domain)"/>
    <property type="match status" value="1"/>
</dbReference>
<dbReference type="Pfam" id="PF00990">
    <property type="entry name" value="GGDEF"/>
    <property type="match status" value="1"/>
</dbReference>
<name>A0ABV0JN06_9CYAN</name>
<dbReference type="SUPFAM" id="SSF141868">
    <property type="entry name" value="EAL domain-like"/>
    <property type="match status" value="1"/>
</dbReference>
<feature type="domain" description="PAS" evidence="3">
    <location>
        <begin position="146"/>
        <end position="216"/>
    </location>
</feature>
<dbReference type="InterPro" id="IPR011006">
    <property type="entry name" value="CheY-like_superfamily"/>
</dbReference>
<dbReference type="SUPFAM" id="SSF55073">
    <property type="entry name" value="Nucleotide cyclase"/>
    <property type="match status" value="1"/>
</dbReference>
<dbReference type="CDD" id="cd00156">
    <property type="entry name" value="REC"/>
    <property type="match status" value="1"/>
</dbReference>
<dbReference type="Gene3D" id="3.30.70.270">
    <property type="match status" value="1"/>
</dbReference>
<keyword evidence="1" id="KW-0597">Phosphoprotein</keyword>